<organism evidence="2 3">
    <name type="scientific">Mycolicibacter acidiphilus</name>
    <dbReference type="NCBI Taxonomy" id="2835306"/>
    <lineage>
        <taxon>Bacteria</taxon>
        <taxon>Bacillati</taxon>
        <taxon>Actinomycetota</taxon>
        <taxon>Actinomycetes</taxon>
        <taxon>Mycobacteriales</taxon>
        <taxon>Mycobacteriaceae</taxon>
        <taxon>Mycolicibacter</taxon>
    </lineage>
</organism>
<dbReference type="InterPro" id="IPR050407">
    <property type="entry name" value="Geranylgeranyl_reductase"/>
</dbReference>
<sequence length="440" mass="46648">MTQFDVAIVGARCAGAPLATILARKGLGVCLLDRAHFPSDTPSTHVIQPSGAQILADLGVFDAALAAGAVPLDRVTLVNEDVRIDARLDPADYPVPGLCVRRSTLDVLLVDAAAAAGADVRTCCRVNGLDRDATGRVTGVQTDAGPISARLVVGADGRHSTVAESVGAAEYLTTPAGRFFAWAYFSGAGRDGRIRLGRLGDHAFLAAPADGGLFMAAVTVDLAHRESFLPDREIRFTDELARWPELAGLLDGAQRVGPVRVVTNWHGYFRVSAGPGWVLVGDAGHFKDPSPGQGISDALRQSAKLADAVGAGVAAGADLDAHLDDWWRWRDRDAYAMYWLAADMGAPGPSPRVITAVLRDIAADPVATAKFLRVINHDLDPALLFTPGRLIRAAVRTLRDRPDLAGATLREAGTAAKDQIYRTVRQRRLSAGRRGLQAGR</sequence>
<comment type="caution">
    <text evidence="2">The sequence shown here is derived from an EMBL/GenBank/DDBJ whole genome shotgun (WGS) entry which is preliminary data.</text>
</comment>
<proteinExistence type="predicted"/>
<keyword evidence="2" id="KW-0503">Monooxygenase</keyword>
<dbReference type="PANTHER" id="PTHR42685:SF22">
    <property type="entry name" value="CONDITIONED MEDIUM FACTOR RECEPTOR 1"/>
    <property type="match status" value="1"/>
</dbReference>
<dbReference type="Proteomes" id="UP001519535">
    <property type="component" value="Unassembled WGS sequence"/>
</dbReference>
<keyword evidence="2" id="KW-0560">Oxidoreductase</keyword>
<dbReference type="PRINTS" id="PR00420">
    <property type="entry name" value="RNGMNOXGNASE"/>
</dbReference>
<dbReference type="InterPro" id="IPR036188">
    <property type="entry name" value="FAD/NAD-bd_sf"/>
</dbReference>
<evidence type="ECO:0000259" key="1">
    <source>
        <dbReference type="Pfam" id="PF01494"/>
    </source>
</evidence>
<evidence type="ECO:0000313" key="2">
    <source>
        <dbReference type="EMBL" id="MBS9533271.1"/>
    </source>
</evidence>
<dbReference type="SUPFAM" id="SSF51905">
    <property type="entry name" value="FAD/NAD(P)-binding domain"/>
    <property type="match status" value="1"/>
</dbReference>
<keyword evidence="3" id="KW-1185">Reference proteome</keyword>
<dbReference type="Pfam" id="PF01494">
    <property type="entry name" value="FAD_binding_3"/>
    <property type="match status" value="1"/>
</dbReference>
<dbReference type="RefSeq" id="WP_214092155.1">
    <property type="nucleotide sequence ID" value="NZ_JAHCLR010000008.1"/>
</dbReference>
<dbReference type="PANTHER" id="PTHR42685">
    <property type="entry name" value="GERANYLGERANYL DIPHOSPHATE REDUCTASE"/>
    <property type="match status" value="1"/>
</dbReference>
<dbReference type="GO" id="GO:0004497">
    <property type="term" value="F:monooxygenase activity"/>
    <property type="evidence" value="ECO:0007669"/>
    <property type="project" value="UniProtKB-KW"/>
</dbReference>
<name>A0ABS5RII7_9MYCO</name>
<dbReference type="Gene3D" id="3.50.50.60">
    <property type="entry name" value="FAD/NAD(P)-binding domain"/>
    <property type="match status" value="1"/>
</dbReference>
<evidence type="ECO:0000313" key="3">
    <source>
        <dbReference type="Proteomes" id="UP001519535"/>
    </source>
</evidence>
<dbReference type="InterPro" id="IPR002938">
    <property type="entry name" value="FAD-bd"/>
</dbReference>
<accession>A0ABS5RII7</accession>
<protein>
    <submittedName>
        <fullName evidence="2">FAD-dependent monooxygenase</fullName>
    </submittedName>
</protein>
<reference evidence="2 3" key="1">
    <citation type="submission" date="2021-05" db="EMBL/GenBank/DDBJ databases">
        <title>Mycobacterium acidophilum sp. nov., an extremely acid-tolerant member of the genus Mycobacterium.</title>
        <authorList>
            <person name="Xia J."/>
        </authorList>
    </citation>
    <scope>NUCLEOTIDE SEQUENCE [LARGE SCALE GENOMIC DNA]</scope>
    <source>
        <strain evidence="2 3">M1</strain>
    </source>
</reference>
<feature type="domain" description="FAD-binding" evidence="1">
    <location>
        <begin position="4"/>
        <end position="309"/>
    </location>
</feature>
<gene>
    <name evidence="2" type="ORF">KIH27_06660</name>
</gene>
<dbReference type="EMBL" id="JAHCLR010000008">
    <property type="protein sequence ID" value="MBS9533271.1"/>
    <property type="molecule type" value="Genomic_DNA"/>
</dbReference>